<evidence type="ECO:0000256" key="1">
    <source>
        <dbReference type="PROSITE-ProRule" id="PRU00047"/>
    </source>
</evidence>
<dbReference type="PANTHER" id="PTHR31286:SF99">
    <property type="entry name" value="DUF4283 DOMAIN-CONTAINING PROTEIN"/>
    <property type="match status" value="1"/>
</dbReference>
<reference evidence="4" key="1">
    <citation type="submission" date="2019-09" db="EMBL/GenBank/DDBJ databases">
        <title>Draft genome information of white flower Hibiscus syriacus.</title>
        <authorList>
            <person name="Kim Y.-M."/>
        </authorList>
    </citation>
    <scope>NUCLEOTIDE SEQUENCE [LARGE SCALE GENOMIC DNA]</scope>
    <source>
        <strain evidence="4">YM2019G1</strain>
    </source>
</reference>
<sequence>MDTVGRTVATKQSCPKAQLAQDNANNEVGNNINNGKSSVVGFSEDEMVILEEDIIMDRSGPVPLICFSDPVHEHIDKNMCNIIMIRLLGRTIGYNTMAKRIYAIWKLVGKIQLRGKSARLAVLVDLNKPLLSCIRIDGSLQRLEYEGLQQVCFECGLYGHAKEQCSLSKNVTNVAAGDDSSRTDNNPTDKMADTHACGSGNNAAILPNYMVATESAKARIRSESAPRQRSYTPERDRNGSARKRLSFPVPEPYGVRRGYGGYGHNLRSSSFKSVTGSHLGLEQQSNFSSCYTESHGGEISPSSTSDLRRWLR</sequence>
<organism evidence="4 5">
    <name type="scientific">Hibiscus syriacus</name>
    <name type="common">Rose of Sharon</name>
    <dbReference type="NCBI Taxonomy" id="106335"/>
    <lineage>
        <taxon>Eukaryota</taxon>
        <taxon>Viridiplantae</taxon>
        <taxon>Streptophyta</taxon>
        <taxon>Embryophyta</taxon>
        <taxon>Tracheophyta</taxon>
        <taxon>Spermatophyta</taxon>
        <taxon>Magnoliopsida</taxon>
        <taxon>eudicotyledons</taxon>
        <taxon>Gunneridae</taxon>
        <taxon>Pentapetalae</taxon>
        <taxon>rosids</taxon>
        <taxon>malvids</taxon>
        <taxon>Malvales</taxon>
        <taxon>Malvaceae</taxon>
        <taxon>Malvoideae</taxon>
        <taxon>Hibiscus</taxon>
    </lineage>
</organism>
<evidence type="ECO:0000259" key="3">
    <source>
        <dbReference type="PROSITE" id="PS50158"/>
    </source>
</evidence>
<keyword evidence="5" id="KW-1185">Reference proteome</keyword>
<dbReference type="GO" id="GO:0008270">
    <property type="term" value="F:zinc ion binding"/>
    <property type="evidence" value="ECO:0007669"/>
    <property type="project" value="UniProtKB-KW"/>
</dbReference>
<feature type="compositionally biased region" description="Basic and acidic residues" evidence="2">
    <location>
        <begin position="217"/>
        <end position="239"/>
    </location>
</feature>
<feature type="domain" description="CCHC-type" evidence="3">
    <location>
        <begin position="152"/>
        <end position="165"/>
    </location>
</feature>
<keyword evidence="1" id="KW-0863">Zinc-finger</keyword>
<keyword evidence="1" id="KW-0862">Zinc</keyword>
<protein>
    <recommendedName>
        <fullName evidence="3">CCHC-type domain-containing protein</fullName>
    </recommendedName>
</protein>
<evidence type="ECO:0000256" key="2">
    <source>
        <dbReference type="SAM" id="MobiDB-lite"/>
    </source>
</evidence>
<dbReference type="InterPro" id="IPR040256">
    <property type="entry name" value="At4g02000-like"/>
</dbReference>
<dbReference type="Proteomes" id="UP000436088">
    <property type="component" value="Unassembled WGS sequence"/>
</dbReference>
<dbReference type="InterPro" id="IPR001878">
    <property type="entry name" value="Znf_CCHC"/>
</dbReference>
<feature type="region of interest" description="Disordered" evidence="2">
    <location>
        <begin position="217"/>
        <end position="254"/>
    </location>
</feature>
<dbReference type="PROSITE" id="PS50158">
    <property type="entry name" value="ZF_CCHC"/>
    <property type="match status" value="1"/>
</dbReference>
<accession>A0A6A3A943</accession>
<dbReference type="PANTHER" id="PTHR31286">
    <property type="entry name" value="GLYCINE-RICH CELL WALL STRUCTURAL PROTEIN 1.8-LIKE"/>
    <property type="match status" value="1"/>
</dbReference>
<dbReference type="AlphaFoldDB" id="A0A6A3A943"/>
<dbReference type="EMBL" id="VEPZ02001035">
    <property type="protein sequence ID" value="KAE8699632.1"/>
    <property type="molecule type" value="Genomic_DNA"/>
</dbReference>
<evidence type="ECO:0000313" key="5">
    <source>
        <dbReference type="Proteomes" id="UP000436088"/>
    </source>
</evidence>
<name>A0A6A3A943_HIBSY</name>
<feature type="region of interest" description="Disordered" evidence="2">
    <location>
        <begin position="174"/>
        <end position="196"/>
    </location>
</feature>
<dbReference type="GO" id="GO:0003676">
    <property type="term" value="F:nucleic acid binding"/>
    <property type="evidence" value="ECO:0007669"/>
    <property type="project" value="InterPro"/>
</dbReference>
<gene>
    <name evidence="4" type="ORF">F3Y22_tig00110575pilonHSYRG00018</name>
</gene>
<proteinExistence type="predicted"/>
<keyword evidence="1" id="KW-0479">Metal-binding</keyword>
<evidence type="ECO:0000313" key="4">
    <source>
        <dbReference type="EMBL" id="KAE8699632.1"/>
    </source>
</evidence>
<dbReference type="Pfam" id="PF13178">
    <property type="entry name" value="DUF4005"/>
    <property type="match status" value="1"/>
</dbReference>
<dbReference type="InterPro" id="IPR025064">
    <property type="entry name" value="DUF4005"/>
</dbReference>
<feature type="region of interest" description="Disordered" evidence="2">
    <location>
        <begin position="290"/>
        <end position="312"/>
    </location>
</feature>
<comment type="caution">
    <text evidence="4">The sequence shown here is derived from an EMBL/GenBank/DDBJ whole genome shotgun (WGS) entry which is preliminary data.</text>
</comment>